<proteinExistence type="predicted"/>
<accession>A0ABD6CCT2</accession>
<evidence type="ECO:0000256" key="1">
    <source>
        <dbReference type="SAM" id="Phobius"/>
    </source>
</evidence>
<reference evidence="2 3" key="1">
    <citation type="journal article" date="2019" name="Int. J. Syst. Evol. Microbiol.">
        <title>The Global Catalogue of Microorganisms (GCM) 10K type strain sequencing project: providing services to taxonomists for standard genome sequencing and annotation.</title>
        <authorList>
            <consortium name="The Broad Institute Genomics Platform"/>
            <consortium name="The Broad Institute Genome Sequencing Center for Infectious Disease"/>
            <person name="Wu L."/>
            <person name="Ma J."/>
        </authorList>
    </citation>
    <scope>NUCLEOTIDE SEQUENCE [LARGE SCALE GENOMIC DNA]</scope>
    <source>
        <strain evidence="2 3">CGMCC 1.12125</strain>
    </source>
</reference>
<comment type="caution">
    <text evidence="2">The sequence shown here is derived from an EMBL/GenBank/DDBJ whole genome shotgun (WGS) entry which is preliminary data.</text>
</comment>
<feature type="transmembrane region" description="Helical" evidence="1">
    <location>
        <begin position="7"/>
        <end position="30"/>
    </location>
</feature>
<organism evidence="2 3">
    <name type="scientific">Halorientalis brevis</name>
    <dbReference type="NCBI Taxonomy" id="1126241"/>
    <lineage>
        <taxon>Archaea</taxon>
        <taxon>Methanobacteriati</taxon>
        <taxon>Methanobacteriota</taxon>
        <taxon>Stenosarchaea group</taxon>
        <taxon>Halobacteria</taxon>
        <taxon>Halobacteriales</taxon>
        <taxon>Haloarculaceae</taxon>
        <taxon>Halorientalis</taxon>
    </lineage>
</organism>
<gene>
    <name evidence="2" type="ORF">ACFR9U_08575</name>
</gene>
<sequence length="164" mass="16445">MRGTLGAVVRTVLVIGGFAMLLGGIVTLAYPPALSGLAGGDDAGTASARGAGPQATGLGPSLLVSLGGIVWGMTIVAAGLAMPGRSPYRLIAEQQFTGRQRAFTLLGAFLVVGLPLVVWSAAQTGLRSSTAILGSGLLSIVGALLVLFGTAGGLKYQPRKRQNS</sequence>
<dbReference type="Proteomes" id="UP001597119">
    <property type="component" value="Unassembled WGS sequence"/>
</dbReference>
<dbReference type="AlphaFoldDB" id="A0ABD6CCT2"/>
<keyword evidence="1" id="KW-0812">Transmembrane</keyword>
<keyword evidence="3" id="KW-1185">Reference proteome</keyword>
<keyword evidence="1" id="KW-1133">Transmembrane helix</keyword>
<keyword evidence="1" id="KW-0472">Membrane</keyword>
<feature type="transmembrane region" description="Helical" evidence="1">
    <location>
        <begin position="62"/>
        <end position="81"/>
    </location>
</feature>
<name>A0ABD6CCT2_9EURY</name>
<dbReference type="RefSeq" id="WP_247375430.1">
    <property type="nucleotide sequence ID" value="NZ_JALLGV010000001.1"/>
</dbReference>
<feature type="transmembrane region" description="Helical" evidence="1">
    <location>
        <begin position="102"/>
        <end position="122"/>
    </location>
</feature>
<evidence type="ECO:0000313" key="2">
    <source>
        <dbReference type="EMBL" id="MFD1587037.1"/>
    </source>
</evidence>
<evidence type="ECO:0000313" key="3">
    <source>
        <dbReference type="Proteomes" id="UP001597119"/>
    </source>
</evidence>
<protein>
    <submittedName>
        <fullName evidence="2">Uncharacterized protein</fullName>
    </submittedName>
</protein>
<dbReference type="EMBL" id="JBHUDJ010000003">
    <property type="protein sequence ID" value="MFD1587037.1"/>
    <property type="molecule type" value="Genomic_DNA"/>
</dbReference>
<feature type="transmembrane region" description="Helical" evidence="1">
    <location>
        <begin position="128"/>
        <end position="154"/>
    </location>
</feature>